<organism evidence="1 2">
    <name type="scientific">Sebaldella termitidis (strain ATCC 33386 / NCTC 11300)</name>
    <dbReference type="NCBI Taxonomy" id="526218"/>
    <lineage>
        <taxon>Bacteria</taxon>
        <taxon>Fusobacteriati</taxon>
        <taxon>Fusobacteriota</taxon>
        <taxon>Fusobacteriia</taxon>
        <taxon>Fusobacteriales</taxon>
        <taxon>Leptotrichiaceae</taxon>
        <taxon>Sebaldella</taxon>
    </lineage>
</organism>
<dbReference type="EMBL" id="CP001739">
    <property type="protein sequence ID" value="ACZ09673.1"/>
    <property type="molecule type" value="Genomic_DNA"/>
</dbReference>
<dbReference type="Proteomes" id="UP000000845">
    <property type="component" value="Chromosome"/>
</dbReference>
<reference evidence="2" key="1">
    <citation type="submission" date="2009-09" db="EMBL/GenBank/DDBJ databases">
        <title>The complete chromosome of Sebaldella termitidis ATCC 33386.</title>
        <authorList>
            <consortium name="US DOE Joint Genome Institute (JGI-PGF)"/>
            <person name="Lucas S."/>
            <person name="Copeland A."/>
            <person name="Lapidus A."/>
            <person name="Glavina del Rio T."/>
            <person name="Dalin E."/>
            <person name="Tice H."/>
            <person name="Bruce D."/>
            <person name="Goodwin L."/>
            <person name="Pitluck S."/>
            <person name="Kyrpides N."/>
            <person name="Mavromatis K."/>
            <person name="Ivanova N."/>
            <person name="Mikhailova N."/>
            <person name="Sims D."/>
            <person name="Meincke L."/>
            <person name="Brettin T."/>
            <person name="Detter J.C."/>
            <person name="Han C."/>
            <person name="Larimer F."/>
            <person name="Land M."/>
            <person name="Hauser L."/>
            <person name="Markowitz V."/>
            <person name="Cheng J.F."/>
            <person name="Hugenholtz P."/>
            <person name="Woyke T."/>
            <person name="Wu D."/>
            <person name="Eisen J.A."/>
        </authorList>
    </citation>
    <scope>NUCLEOTIDE SEQUENCE [LARGE SCALE GENOMIC DNA]</scope>
    <source>
        <strain evidence="2">ATCC 33386 / NCTC 11300</strain>
    </source>
</reference>
<protein>
    <submittedName>
        <fullName evidence="1">Uncharacterized protein</fullName>
    </submittedName>
</protein>
<dbReference type="AlphaFoldDB" id="D1AN69"/>
<proteinExistence type="predicted"/>
<sequence>MANSGAGVIYSDECYLVFSNSLGKTVVVDEWVEEMTFEAAQDKAVVSFSSTNRPLYAAKKTVAANCEFNLPIDHPNVTELDEFFKGTRGVFSVVAYLRTGDNDIKFRFSNCKDTSIILPGSIGSEDFTTTPVKWTGMVDGYTAA</sequence>
<dbReference type="KEGG" id="str:Sterm_2829"/>
<evidence type="ECO:0000313" key="2">
    <source>
        <dbReference type="Proteomes" id="UP000000845"/>
    </source>
</evidence>
<dbReference type="HOGENOM" id="CLU_1795151_0_0_0"/>
<accession>D1AN69</accession>
<gene>
    <name evidence="1" type="ordered locus">Sterm_2829</name>
</gene>
<name>D1AN69_SEBTE</name>
<keyword evidence="2" id="KW-1185">Reference proteome</keyword>
<dbReference type="STRING" id="526218.Sterm_2829"/>
<reference evidence="1 2" key="2">
    <citation type="journal article" date="2010" name="Stand. Genomic Sci.">
        <title>Complete genome sequence of Sebaldella termitidis type strain (NCTC 11300).</title>
        <authorList>
            <person name="Harmon-Smith M."/>
            <person name="Celia L."/>
            <person name="Chertkov O."/>
            <person name="Lapidus A."/>
            <person name="Copeland A."/>
            <person name="Glavina Del Rio T."/>
            <person name="Nolan M."/>
            <person name="Lucas S."/>
            <person name="Tice H."/>
            <person name="Cheng J.F."/>
            <person name="Han C."/>
            <person name="Detter J.C."/>
            <person name="Bruce D."/>
            <person name="Goodwin L."/>
            <person name="Pitluck S."/>
            <person name="Pati A."/>
            <person name="Liolios K."/>
            <person name="Ivanova N."/>
            <person name="Mavromatis K."/>
            <person name="Mikhailova N."/>
            <person name="Chen A."/>
            <person name="Palaniappan K."/>
            <person name="Land M."/>
            <person name="Hauser L."/>
            <person name="Chang Y.J."/>
            <person name="Jeffries C.D."/>
            <person name="Brettin T."/>
            <person name="Goker M."/>
            <person name="Beck B."/>
            <person name="Bristow J."/>
            <person name="Eisen J.A."/>
            <person name="Markowitz V."/>
            <person name="Hugenholtz P."/>
            <person name="Kyrpides N.C."/>
            <person name="Klenk H.P."/>
            <person name="Chen F."/>
        </authorList>
    </citation>
    <scope>NUCLEOTIDE SEQUENCE [LARGE SCALE GENOMIC DNA]</scope>
    <source>
        <strain evidence="2">ATCC 33386 / NCTC 11300</strain>
    </source>
</reference>
<dbReference type="RefSeq" id="WP_012862267.1">
    <property type="nucleotide sequence ID" value="NC_013517.1"/>
</dbReference>
<evidence type="ECO:0000313" key="1">
    <source>
        <dbReference type="EMBL" id="ACZ09673.1"/>
    </source>
</evidence>